<evidence type="ECO:0000313" key="4">
    <source>
        <dbReference type="Proteomes" id="UP000220133"/>
    </source>
</evidence>
<accession>A0A291QVN1</accession>
<dbReference type="OrthoDB" id="6014523at2"/>
<feature type="signal peptide" evidence="1">
    <location>
        <begin position="1"/>
        <end position="22"/>
    </location>
</feature>
<keyword evidence="1" id="KW-0732">Signal</keyword>
<feature type="chain" id="PRO_5012719426" evidence="1">
    <location>
        <begin position="23"/>
        <end position="583"/>
    </location>
</feature>
<gene>
    <name evidence="3" type="ORF">COR50_12885</name>
</gene>
<keyword evidence="4" id="KW-1185">Reference proteome</keyword>
<dbReference type="InterPro" id="IPR021862">
    <property type="entry name" value="DUF3472"/>
</dbReference>
<dbReference type="RefSeq" id="WP_098194367.1">
    <property type="nucleotide sequence ID" value="NZ_CP023777.1"/>
</dbReference>
<feature type="domain" description="DUF5077" evidence="2">
    <location>
        <begin position="182"/>
        <end position="306"/>
    </location>
</feature>
<dbReference type="InterPro" id="IPR031712">
    <property type="entry name" value="DUF5077"/>
</dbReference>
<dbReference type="AlphaFoldDB" id="A0A291QVN1"/>
<evidence type="ECO:0000256" key="1">
    <source>
        <dbReference type="SAM" id="SignalP"/>
    </source>
</evidence>
<feature type="domain" description="DUF5077" evidence="2">
    <location>
        <begin position="47"/>
        <end position="171"/>
    </location>
</feature>
<proteinExistence type="predicted"/>
<dbReference type="Proteomes" id="UP000220133">
    <property type="component" value="Chromosome"/>
</dbReference>
<name>A0A291QVN1_9BACT</name>
<sequence>MKQLLFFMFGIAMLLSCQKNQAILDAGSAGQLSNLDASVMSATSTEIPLYGNAYFTYKASGAYEVITSSNGLANWTSASTITSIDVAVPYAGNLDLKLILKVAPDGNNSVIKVTVDGVSQNVAISGGTFHEVTVGSFSISSPKTVRIDFQGVSKTGGYYADLSHIIVDGSAMNGSSGPSYEVALAGNAFITTLPGGASELIGSNGLANWTNGGAIASAYVRVNDTGKLSLSLRAKVAPSGNSSVVKVTVNGTSQNLNMSGSSYQDYYVGEFDIDTPGYVRVDLQGVSKTGSYFGDVSHIIVGGSAVANGVVYSDDPDYYYWARRGPSCHLGYTLPTSSDVSYYYCELEVPSGQDPIGSYFMADGFSQGYFGMQVNSASERRILFSVWSPYSTDDPSSIPEDYKITLNRKGTGVTVGEFGNEGAGGQSYLVYNWSSATTYKFLLKGVPDGTGKTDFTAWFYAPSPGSWQLIASFKRPYTNTYLKGFHSFLENFSPDNGYHGRTANYKNQWVYTAAGSWMKVNAAKFTVDGTYSANQRIDAMGGTNSYGYFLQNGGFFNTIVAPNTVLNYTNTASAPVINFSTLP</sequence>
<dbReference type="KEGG" id="cbae:COR50_12885"/>
<reference evidence="3 4" key="1">
    <citation type="submission" date="2017-10" db="EMBL/GenBank/DDBJ databases">
        <title>Paenichitinophaga pekingensis gen. nov., sp. nov., isolated from activated sludge.</title>
        <authorList>
            <person name="Jin D."/>
            <person name="Kong X."/>
            <person name="Deng Y."/>
            <person name="Bai Z."/>
        </authorList>
    </citation>
    <scope>NUCLEOTIDE SEQUENCE [LARGE SCALE GENOMIC DNA]</scope>
    <source>
        <strain evidence="3 4">13</strain>
    </source>
</reference>
<evidence type="ECO:0000313" key="3">
    <source>
        <dbReference type="EMBL" id="ATL47990.1"/>
    </source>
</evidence>
<dbReference type="EMBL" id="CP023777">
    <property type="protein sequence ID" value="ATL47990.1"/>
    <property type="molecule type" value="Genomic_DNA"/>
</dbReference>
<protein>
    <submittedName>
        <fullName evidence="3">Nematoblast specific protein</fullName>
    </submittedName>
</protein>
<dbReference type="Pfam" id="PF16871">
    <property type="entry name" value="DUF5077"/>
    <property type="match status" value="2"/>
</dbReference>
<evidence type="ECO:0000259" key="2">
    <source>
        <dbReference type="Pfam" id="PF16871"/>
    </source>
</evidence>
<dbReference type="PROSITE" id="PS51257">
    <property type="entry name" value="PROKAR_LIPOPROTEIN"/>
    <property type="match status" value="1"/>
</dbReference>
<dbReference type="Pfam" id="PF11958">
    <property type="entry name" value="DUF3472"/>
    <property type="match status" value="1"/>
</dbReference>
<organism evidence="3 4">
    <name type="scientific">Chitinophaga caeni</name>
    <dbReference type="NCBI Taxonomy" id="2029983"/>
    <lineage>
        <taxon>Bacteria</taxon>
        <taxon>Pseudomonadati</taxon>
        <taxon>Bacteroidota</taxon>
        <taxon>Chitinophagia</taxon>
        <taxon>Chitinophagales</taxon>
        <taxon>Chitinophagaceae</taxon>
        <taxon>Chitinophaga</taxon>
    </lineage>
</organism>